<reference evidence="2 3" key="1">
    <citation type="submission" date="2018-03" db="EMBL/GenBank/DDBJ databases">
        <title>Genomic Encyclopedia of Archaeal and Bacterial Type Strains, Phase II (KMG-II): from individual species to whole genera.</title>
        <authorList>
            <person name="Goeker M."/>
        </authorList>
    </citation>
    <scope>NUCLEOTIDE SEQUENCE [LARGE SCALE GENOMIC DNA]</scope>
    <source>
        <strain evidence="2 3">DSM 28229</strain>
    </source>
</reference>
<name>A0A315Z6I7_SEDFL</name>
<accession>A0A315Z6I7</accession>
<keyword evidence="1" id="KW-1133">Transmembrane helix</keyword>
<keyword evidence="1" id="KW-0812">Transmembrane</keyword>
<comment type="caution">
    <text evidence="2">The sequence shown here is derived from an EMBL/GenBank/DDBJ whole genome shotgun (WGS) entry which is preliminary data.</text>
</comment>
<evidence type="ECO:0000313" key="2">
    <source>
        <dbReference type="EMBL" id="PWJ39141.1"/>
    </source>
</evidence>
<dbReference type="Proteomes" id="UP000245535">
    <property type="component" value="Unassembled WGS sequence"/>
</dbReference>
<gene>
    <name evidence="2" type="ORF">BC781_10642</name>
</gene>
<keyword evidence="1" id="KW-0472">Membrane</keyword>
<organism evidence="2 3">
    <name type="scientific">Sediminitomix flava</name>
    <dbReference type="NCBI Taxonomy" id="379075"/>
    <lineage>
        <taxon>Bacteria</taxon>
        <taxon>Pseudomonadati</taxon>
        <taxon>Bacteroidota</taxon>
        <taxon>Cytophagia</taxon>
        <taxon>Cytophagales</taxon>
        <taxon>Flammeovirgaceae</taxon>
        <taxon>Sediminitomix</taxon>
    </lineage>
</organism>
<evidence type="ECO:0000256" key="1">
    <source>
        <dbReference type="SAM" id="Phobius"/>
    </source>
</evidence>
<dbReference type="AlphaFoldDB" id="A0A315Z6I7"/>
<feature type="transmembrane region" description="Helical" evidence="1">
    <location>
        <begin position="6"/>
        <end position="27"/>
    </location>
</feature>
<sequence length="32" mass="3552">MNILAIAAICFMVPPMIGALIYGYTVFKKKSF</sequence>
<proteinExistence type="predicted"/>
<dbReference type="EMBL" id="QGDO01000006">
    <property type="protein sequence ID" value="PWJ39141.1"/>
    <property type="molecule type" value="Genomic_DNA"/>
</dbReference>
<evidence type="ECO:0000313" key="3">
    <source>
        <dbReference type="Proteomes" id="UP000245535"/>
    </source>
</evidence>
<protein>
    <submittedName>
        <fullName evidence="2">Uncharacterized protein</fullName>
    </submittedName>
</protein>
<keyword evidence="3" id="KW-1185">Reference proteome</keyword>